<accession>A0ACC5U5A9</accession>
<dbReference type="Proteomes" id="UP001647509">
    <property type="component" value="Unassembled WGS sequence"/>
</dbReference>
<evidence type="ECO:0000313" key="1">
    <source>
        <dbReference type="EMBL" id="MBU2949496.1"/>
    </source>
</evidence>
<dbReference type="EMBL" id="JAHKPD010000007">
    <property type="protein sequence ID" value="MBU2949496.1"/>
    <property type="molecule type" value="Genomic_DNA"/>
</dbReference>
<proteinExistence type="predicted"/>
<gene>
    <name evidence="1" type="ORF">KO493_02160</name>
</gene>
<reference evidence="1" key="1">
    <citation type="submission" date="2021-05" db="EMBL/GenBank/DDBJ databases">
        <title>Draft genomes of bacteria isolated from model marine particles.</title>
        <authorList>
            <person name="Datta M.S."/>
            <person name="Schwartzman J.A."/>
            <person name="Enke T.N."/>
            <person name="Saavedra J."/>
            <person name="Cermak N."/>
            <person name="Cordero O.X."/>
        </authorList>
    </citation>
    <scope>NUCLEOTIDE SEQUENCE</scope>
    <source>
        <strain evidence="1">I2M19</strain>
    </source>
</reference>
<sequence length="223" mass="25219">MKKNIIYMLLVLVSVSFTSCDEELEIWDSNTLDYSGTYFYELYNEDMTAKYIEYSHSNQILIYNTANNNSNEFWLEDHGTVFPIKSKFFVDGSTQDFNSASFDFTDLTNNISTVISGSAKPTGLNQEVIEPTGYIRSAILEGKILKNEGTTVSGNPVDSIYVKIALYSGQVKYTSYEVAVADRVDPEVEEFAWEYDSAIYDSSLDETYVISGHRKTGFAEDDH</sequence>
<organism evidence="1 2">
    <name type="scientific">Pseudotamlana agarivorans</name>
    <dbReference type="NCBI Taxonomy" id="481183"/>
    <lineage>
        <taxon>Bacteria</taxon>
        <taxon>Pseudomonadati</taxon>
        <taxon>Bacteroidota</taxon>
        <taxon>Flavobacteriia</taxon>
        <taxon>Flavobacteriales</taxon>
        <taxon>Flavobacteriaceae</taxon>
        <taxon>Pseudotamlana</taxon>
    </lineage>
</organism>
<keyword evidence="2" id="KW-1185">Reference proteome</keyword>
<name>A0ACC5U5A9_9FLAO</name>
<comment type="caution">
    <text evidence="1">The sequence shown here is derived from an EMBL/GenBank/DDBJ whole genome shotgun (WGS) entry which is preliminary data.</text>
</comment>
<protein>
    <submittedName>
        <fullName evidence="1">Uncharacterized protein</fullName>
    </submittedName>
</protein>
<evidence type="ECO:0000313" key="2">
    <source>
        <dbReference type="Proteomes" id="UP001647509"/>
    </source>
</evidence>